<protein>
    <submittedName>
        <fullName evidence="2">Uncharacterized protein</fullName>
    </submittedName>
</protein>
<dbReference type="HOGENOM" id="CLU_2250483_0_0_1"/>
<feature type="compositionally biased region" description="Basic residues" evidence="1">
    <location>
        <begin position="1"/>
        <end position="12"/>
    </location>
</feature>
<name>A0A0C3CJL4_HEBCY</name>
<evidence type="ECO:0000313" key="3">
    <source>
        <dbReference type="Proteomes" id="UP000053424"/>
    </source>
</evidence>
<keyword evidence="3" id="KW-1185">Reference proteome</keyword>
<feature type="compositionally biased region" description="Basic residues" evidence="1">
    <location>
        <begin position="22"/>
        <end position="35"/>
    </location>
</feature>
<evidence type="ECO:0000256" key="1">
    <source>
        <dbReference type="SAM" id="MobiDB-lite"/>
    </source>
</evidence>
<dbReference type="EMBL" id="KN831774">
    <property type="protein sequence ID" value="KIM43956.1"/>
    <property type="molecule type" value="Genomic_DNA"/>
</dbReference>
<gene>
    <name evidence="2" type="ORF">M413DRAFT_443024</name>
</gene>
<dbReference type="AlphaFoldDB" id="A0A0C3CJL4"/>
<evidence type="ECO:0000313" key="2">
    <source>
        <dbReference type="EMBL" id="KIM43956.1"/>
    </source>
</evidence>
<reference evidence="2 3" key="1">
    <citation type="submission" date="2014-04" db="EMBL/GenBank/DDBJ databases">
        <authorList>
            <consortium name="DOE Joint Genome Institute"/>
            <person name="Kuo A."/>
            <person name="Gay G."/>
            <person name="Dore J."/>
            <person name="Kohler A."/>
            <person name="Nagy L.G."/>
            <person name="Floudas D."/>
            <person name="Copeland A."/>
            <person name="Barry K.W."/>
            <person name="Cichocki N."/>
            <person name="Veneault-Fourrey C."/>
            <person name="LaButti K."/>
            <person name="Lindquist E.A."/>
            <person name="Lipzen A."/>
            <person name="Lundell T."/>
            <person name="Morin E."/>
            <person name="Murat C."/>
            <person name="Sun H."/>
            <person name="Tunlid A."/>
            <person name="Henrissat B."/>
            <person name="Grigoriev I.V."/>
            <person name="Hibbett D.S."/>
            <person name="Martin F."/>
            <person name="Nordberg H.P."/>
            <person name="Cantor M.N."/>
            <person name="Hua S.X."/>
        </authorList>
    </citation>
    <scope>NUCLEOTIDE SEQUENCE [LARGE SCALE GENOMIC DNA]</scope>
    <source>
        <strain evidence="3">h7</strain>
    </source>
</reference>
<feature type="region of interest" description="Disordered" evidence="1">
    <location>
        <begin position="1"/>
        <end position="37"/>
    </location>
</feature>
<organism evidence="2 3">
    <name type="scientific">Hebeloma cylindrosporum</name>
    <dbReference type="NCBI Taxonomy" id="76867"/>
    <lineage>
        <taxon>Eukaryota</taxon>
        <taxon>Fungi</taxon>
        <taxon>Dikarya</taxon>
        <taxon>Basidiomycota</taxon>
        <taxon>Agaricomycotina</taxon>
        <taxon>Agaricomycetes</taxon>
        <taxon>Agaricomycetidae</taxon>
        <taxon>Agaricales</taxon>
        <taxon>Agaricineae</taxon>
        <taxon>Hymenogastraceae</taxon>
        <taxon>Hebeloma</taxon>
    </lineage>
</organism>
<dbReference type="Proteomes" id="UP000053424">
    <property type="component" value="Unassembled WGS sequence"/>
</dbReference>
<sequence>MGFRRDNKRRRFSSSNIQRTDSRKRPRNNQQRKHTVYNTNLNLDGEESVAVAAHKPPGVEVVAGSMAGLGESLAVVVGIGVAVSNEGCKPAQVPPVRNSPGVST</sequence>
<accession>A0A0C3CJL4</accession>
<proteinExistence type="predicted"/>
<reference evidence="3" key="2">
    <citation type="submission" date="2015-01" db="EMBL/GenBank/DDBJ databases">
        <title>Evolutionary Origins and Diversification of the Mycorrhizal Mutualists.</title>
        <authorList>
            <consortium name="DOE Joint Genome Institute"/>
            <consortium name="Mycorrhizal Genomics Consortium"/>
            <person name="Kohler A."/>
            <person name="Kuo A."/>
            <person name="Nagy L.G."/>
            <person name="Floudas D."/>
            <person name="Copeland A."/>
            <person name="Barry K.W."/>
            <person name="Cichocki N."/>
            <person name="Veneault-Fourrey C."/>
            <person name="LaButti K."/>
            <person name="Lindquist E.A."/>
            <person name="Lipzen A."/>
            <person name="Lundell T."/>
            <person name="Morin E."/>
            <person name="Murat C."/>
            <person name="Riley R."/>
            <person name="Ohm R."/>
            <person name="Sun H."/>
            <person name="Tunlid A."/>
            <person name="Henrissat B."/>
            <person name="Grigoriev I.V."/>
            <person name="Hibbett D.S."/>
            <person name="Martin F."/>
        </authorList>
    </citation>
    <scope>NUCLEOTIDE SEQUENCE [LARGE SCALE GENOMIC DNA]</scope>
    <source>
        <strain evidence="3">h7</strain>
    </source>
</reference>